<feature type="transmembrane region" description="Helical" evidence="7">
    <location>
        <begin position="372"/>
        <end position="396"/>
    </location>
</feature>
<protein>
    <submittedName>
        <fullName evidence="8">Uncharacterized protein</fullName>
    </submittedName>
</protein>
<feature type="transmembrane region" description="Helical" evidence="7">
    <location>
        <begin position="96"/>
        <end position="116"/>
    </location>
</feature>
<dbReference type="GO" id="GO:0016020">
    <property type="term" value="C:membrane"/>
    <property type="evidence" value="ECO:0007669"/>
    <property type="project" value="UniProtKB-SubCell"/>
</dbReference>
<evidence type="ECO:0000256" key="1">
    <source>
        <dbReference type="ARBA" id="ARBA00004141"/>
    </source>
</evidence>
<evidence type="ECO:0000256" key="5">
    <source>
        <dbReference type="ARBA" id="ARBA00022989"/>
    </source>
</evidence>
<comment type="subcellular location">
    <subcellularLocation>
        <location evidence="1">Membrane</location>
        <topology evidence="1">Multi-pass membrane protein</topology>
    </subcellularLocation>
</comment>
<reference evidence="8" key="1">
    <citation type="journal article" date="2019" name="Plant J.">
        <title>Chlorella vulgaris genome assembly and annotation reveals the molecular basis for metabolic acclimation to high light conditions.</title>
        <authorList>
            <person name="Cecchin M."/>
            <person name="Marcolungo L."/>
            <person name="Rossato M."/>
            <person name="Girolomoni L."/>
            <person name="Cosentino E."/>
            <person name="Cuine S."/>
            <person name="Li-Beisson Y."/>
            <person name="Delledonne M."/>
            <person name="Ballottari M."/>
        </authorList>
    </citation>
    <scope>NUCLEOTIDE SEQUENCE</scope>
    <source>
        <strain evidence="8">211/11P</strain>
    </source>
</reference>
<feature type="transmembrane region" description="Helical" evidence="7">
    <location>
        <begin position="137"/>
        <end position="156"/>
    </location>
</feature>
<dbReference type="PANTHER" id="PTHR31326">
    <property type="entry name" value="PROTEIN CLT2, CHLOROPLASTIC"/>
    <property type="match status" value="1"/>
</dbReference>
<keyword evidence="3" id="KW-0813">Transport</keyword>
<feature type="transmembrane region" description="Helical" evidence="7">
    <location>
        <begin position="313"/>
        <end position="332"/>
    </location>
</feature>
<keyword evidence="9" id="KW-1185">Reference proteome</keyword>
<organism evidence="8 9">
    <name type="scientific">Chlorella vulgaris</name>
    <name type="common">Green alga</name>
    <dbReference type="NCBI Taxonomy" id="3077"/>
    <lineage>
        <taxon>Eukaryota</taxon>
        <taxon>Viridiplantae</taxon>
        <taxon>Chlorophyta</taxon>
        <taxon>core chlorophytes</taxon>
        <taxon>Trebouxiophyceae</taxon>
        <taxon>Chlorellales</taxon>
        <taxon>Chlorellaceae</taxon>
        <taxon>Chlorella clade</taxon>
        <taxon>Chlorella</taxon>
    </lineage>
</organism>
<gene>
    <name evidence="8" type="ORF">D9Q98_002527</name>
</gene>
<dbReference type="OrthoDB" id="416555at2759"/>
<comment type="caution">
    <text evidence="8">The sequence shown here is derived from an EMBL/GenBank/DDBJ whole genome shotgun (WGS) entry which is preliminary data.</text>
</comment>
<evidence type="ECO:0000256" key="4">
    <source>
        <dbReference type="ARBA" id="ARBA00022692"/>
    </source>
</evidence>
<sequence length="424" mass="44831">MHIRRRTPRRLDRLIITHGLDADPRHDPAAGHQEAAPVAAVPLLAPAPPPLPVSQSPPAATSRAKLAVLTFAVATSGIANRLLYKMALVPLGKHLFFLGQLQTASYLLIYFMVLAVRFRSGVASLGMVRFPLSVPKIFLAIGAVEALASLLGFMGAANLPGVVLPLLSQSILLWQVLLANFTNKPLSLSQYLGVFLVMGGVCLAAWPQAGSSPLAGIRIEYAAIYVVSMLFPAIDTLLKERVFRDAKQHLNEDLDLFVVNSFSSLSQCLFVFLLLPAMTAARGLSLRALPGYLAESWQCFCGNSPACGGDCSLSPLIPLLYIAANLVFNITALELIRSAGYVSLSLVMSAIVPLTILAFASPLPFLPAPPPLGSLFGCGSAVLVFGLGVFNSTMWLPALTRTVKGWAAVGSGGGASHLGSIPKA</sequence>
<keyword evidence="5 7" id="KW-1133">Transmembrane helix</keyword>
<feature type="transmembrane region" description="Helical" evidence="7">
    <location>
        <begin position="339"/>
        <end position="360"/>
    </location>
</feature>
<proteinExistence type="inferred from homology"/>
<feature type="transmembrane region" description="Helical" evidence="7">
    <location>
        <begin position="254"/>
        <end position="275"/>
    </location>
</feature>
<comment type="similarity">
    <text evidence="2">Belongs to the CRT-like transporter family.</text>
</comment>
<evidence type="ECO:0000256" key="6">
    <source>
        <dbReference type="ARBA" id="ARBA00023136"/>
    </source>
</evidence>
<dbReference type="EMBL" id="SIDB01000003">
    <property type="protein sequence ID" value="KAI3434450.1"/>
    <property type="molecule type" value="Genomic_DNA"/>
</dbReference>
<accession>A0A9D4TTQ0</accession>
<evidence type="ECO:0000313" key="8">
    <source>
        <dbReference type="EMBL" id="KAI3434450.1"/>
    </source>
</evidence>
<evidence type="ECO:0000256" key="7">
    <source>
        <dbReference type="SAM" id="Phobius"/>
    </source>
</evidence>
<keyword evidence="4 7" id="KW-0812">Transmembrane</keyword>
<evidence type="ECO:0000256" key="2">
    <source>
        <dbReference type="ARBA" id="ARBA00006690"/>
    </source>
</evidence>
<feature type="transmembrane region" description="Helical" evidence="7">
    <location>
        <begin position="162"/>
        <end position="179"/>
    </location>
</feature>
<dbReference type="PANTHER" id="PTHR31326:SF1">
    <property type="entry name" value="PROTEIN CLT2, CHLOROPLASTIC"/>
    <property type="match status" value="1"/>
</dbReference>
<name>A0A9D4TTQ0_CHLVU</name>
<feature type="transmembrane region" description="Helical" evidence="7">
    <location>
        <begin position="66"/>
        <end position="84"/>
    </location>
</feature>
<dbReference type="Proteomes" id="UP001055712">
    <property type="component" value="Unassembled WGS sequence"/>
</dbReference>
<keyword evidence="6 7" id="KW-0472">Membrane</keyword>
<reference evidence="8" key="2">
    <citation type="submission" date="2020-11" db="EMBL/GenBank/DDBJ databases">
        <authorList>
            <person name="Cecchin M."/>
            <person name="Marcolungo L."/>
            <person name="Rossato M."/>
            <person name="Girolomoni L."/>
            <person name="Cosentino E."/>
            <person name="Cuine S."/>
            <person name="Li-Beisson Y."/>
            <person name="Delledonne M."/>
            <person name="Ballottari M."/>
        </authorList>
    </citation>
    <scope>NUCLEOTIDE SEQUENCE</scope>
    <source>
        <strain evidence="8">211/11P</strain>
        <tissue evidence="8">Whole cell</tissue>
    </source>
</reference>
<dbReference type="InterPro" id="IPR013936">
    <property type="entry name" value="CRT-like"/>
</dbReference>
<dbReference type="AlphaFoldDB" id="A0A9D4TTQ0"/>
<evidence type="ECO:0000313" key="9">
    <source>
        <dbReference type="Proteomes" id="UP001055712"/>
    </source>
</evidence>
<dbReference type="Pfam" id="PF08627">
    <property type="entry name" value="CRT-like"/>
    <property type="match status" value="1"/>
</dbReference>
<evidence type="ECO:0000256" key="3">
    <source>
        <dbReference type="ARBA" id="ARBA00022448"/>
    </source>
</evidence>
<feature type="transmembrane region" description="Helical" evidence="7">
    <location>
        <begin position="191"/>
        <end position="209"/>
    </location>
</feature>
<feature type="transmembrane region" description="Helical" evidence="7">
    <location>
        <begin position="215"/>
        <end position="234"/>
    </location>
</feature>